<dbReference type="InterPro" id="IPR019644">
    <property type="entry name" value="DUF2508"/>
</dbReference>
<protein>
    <submittedName>
        <fullName evidence="2">YaaL family protein</fullName>
    </submittedName>
</protein>
<dbReference type="EMBL" id="JACXIY010000033">
    <property type="protein sequence ID" value="MBD2871586.1"/>
    <property type="molecule type" value="Genomic_DNA"/>
</dbReference>
<gene>
    <name evidence="2" type="ORF">IDH41_23630</name>
</gene>
<organism evidence="2 3">
    <name type="scientific">Paenibacillus arenilitoris</name>
    <dbReference type="NCBI Taxonomy" id="2772299"/>
    <lineage>
        <taxon>Bacteria</taxon>
        <taxon>Bacillati</taxon>
        <taxon>Bacillota</taxon>
        <taxon>Bacilli</taxon>
        <taxon>Bacillales</taxon>
        <taxon>Paenibacillaceae</taxon>
        <taxon>Paenibacillus</taxon>
    </lineage>
</organism>
<evidence type="ECO:0000313" key="2">
    <source>
        <dbReference type="EMBL" id="MBD2871586.1"/>
    </source>
</evidence>
<name>A0A927CTH8_9BACL</name>
<dbReference type="Pfam" id="PF10704">
    <property type="entry name" value="DUF2508"/>
    <property type="match status" value="1"/>
</dbReference>
<sequence>MPSGRPDKREGLDLSNQKQDVDAEPIDKMEQLRREIAEALKEWENANRYFDHAVGKDQVDYAIYAIISAEKRYEMLLRAAKQIQGTWPAWRGALE</sequence>
<dbReference type="Proteomes" id="UP000632125">
    <property type="component" value="Unassembled WGS sequence"/>
</dbReference>
<accession>A0A927CTH8</accession>
<feature type="region of interest" description="Disordered" evidence="1">
    <location>
        <begin position="1"/>
        <end position="27"/>
    </location>
</feature>
<dbReference type="AlphaFoldDB" id="A0A927CTH8"/>
<keyword evidence="3" id="KW-1185">Reference proteome</keyword>
<evidence type="ECO:0000313" key="3">
    <source>
        <dbReference type="Proteomes" id="UP000632125"/>
    </source>
</evidence>
<reference evidence="2" key="1">
    <citation type="submission" date="2020-09" db="EMBL/GenBank/DDBJ databases">
        <title>A novel bacterium of genus Paenibacillus, isolated from South China Sea.</title>
        <authorList>
            <person name="Huang H."/>
            <person name="Mo K."/>
            <person name="Hu Y."/>
        </authorList>
    </citation>
    <scope>NUCLEOTIDE SEQUENCE</scope>
    <source>
        <strain evidence="2">IB182493</strain>
    </source>
</reference>
<feature type="compositionally biased region" description="Basic and acidic residues" evidence="1">
    <location>
        <begin position="1"/>
        <end position="12"/>
    </location>
</feature>
<evidence type="ECO:0000256" key="1">
    <source>
        <dbReference type="SAM" id="MobiDB-lite"/>
    </source>
</evidence>
<comment type="caution">
    <text evidence="2">The sequence shown here is derived from an EMBL/GenBank/DDBJ whole genome shotgun (WGS) entry which is preliminary data.</text>
</comment>
<proteinExistence type="predicted"/>